<name>A0A1I0EQA0_9ACTN</name>
<accession>A0A1I0EQA0</accession>
<sequence length="398" mass="42754">MGEPVFVIHGVANHDREAFEATVDRLSVAAGSRWQLLPIFWGDLGADDRWVHLTVPARTEVADEVRGDSVEEALPDVLVADLLAGWPLSGVSAAEELRQSDSNLDAVLVGVRERLRDDEELRDSGSDGALVAEVSAAVAAEWSDLRWLPAVQQEELLREVGAAVADAAADAAAVSPPSEELRGLNVAAFVRRRLRDFDSVVGAAIEAAAGRLNTHMRSSAAPGVARFLGDVLVYQRHRAAIHARVRETVEKHGSGLGSRDRPVRVLGHSLGGVITLDLATGHNPLWVSSLLTFGSQFSFFHAVDPRGGLISPLTDGLPAILPPSVAAWTNLWEPLDLLAFCAAPVFRLHDGSTPRDVRVPHLASAGLWTHSAYWHLEALRVAMEATFGSPGDSLTELR</sequence>
<organism evidence="1 2">
    <name type="scientific">Geodermatophilus poikilotrophus</name>
    <dbReference type="NCBI Taxonomy" id="1333667"/>
    <lineage>
        <taxon>Bacteria</taxon>
        <taxon>Bacillati</taxon>
        <taxon>Actinomycetota</taxon>
        <taxon>Actinomycetes</taxon>
        <taxon>Geodermatophilales</taxon>
        <taxon>Geodermatophilaceae</taxon>
        <taxon>Geodermatophilus</taxon>
    </lineage>
</organism>
<protein>
    <recommendedName>
        <fullName evidence="3">Alpha/beta hydrolase</fullName>
    </recommendedName>
</protein>
<dbReference type="Proteomes" id="UP000198507">
    <property type="component" value="Unassembled WGS sequence"/>
</dbReference>
<keyword evidence="2" id="KW-1185">Reference proteome</keyword>
<dbReference type="InterPro" id="IPR029058">
    <property type="entry name" value="AB_hydrolase_fold"/>
</dbReference>
<evidence type="ECO:0008006" key="3">
    <source>
        <dbReference type="Google" id="ProtNLM"/>
    </source>
</evidence>
<dbReference type="SUPFAM" id="SSF53474">
    <property type="entry name" value="alpha/beta-Hydrolases"/>
    <property type="match status" value="1"/>
</dbReference>
<dbReference type="Gene3D" id="3.40.50.1820">
    <property type="entry name" value="alpha/beta hydrolase"/>
    <property type="match status" value="1"/>
</dbReference>
<proteinExistence type="predicted"/>
<gene>
    <name evidence="1" type="ORF">SAMN04488546_2505</name>
</gene>
<evidence type="ECO:0000313" key="1">
    <source>
        <dbReference type="EMBL" id="SET47219.1"/>
    </source>
</evidence>
<dbReference type="RefSeq" id="WP_175486496.1">
    <property type="nucleotide sequence ID" value="NZ_FOIE01000005.1"/>
</dbReference>
<dbReference type="AlphaFoldDB" id="A0A1I0EQA0"/>
<evidence type="ECO:0000313" key="2">
    <source>
        <dbReference type="Proteomes" id="UP000198507"/>
    </source>
</evidence>
<reference evidence="2" key="1">
    <citation type="submission" date="2016-10" db="EMBL/GenBank/DDBJ databases">
        <authorList>
            <person name="Varghese N."/>
            <person name="Submissions S."/>
        </authorList>
    </citation>
    <scope>NUCLEOTIDE SEQUENCE [LARGE SCALE GENOMIC DNA]</scope>
    <source>
        <strain evidence="2">DSM 44209</strain>
    </source>
</reference>
<dbReference type="EMBL" id="FOIE01000005">
    <property type="protein sequence ID" value="SET47219.1"/>
    <property type="molecule type" value="Genomic_DNA"/>
</dbReference>